<feature type="region of interest" description="Disordered" evidence="1">
    <location>
        <begin position="397"/>
        <end position="426"/>
    </location>
</feature>
<evidence type="ECO:0000313" key="3">
    <source>
        <dbReference type="EMBL" id="CAE6537157.1"/>
    </source>
</evidence>
<reference evidence="3" key="1">
    <citation type="submission" date="2021-01" db="EMBL/GenBank/DDBJ databases">
        <authorList>
            <person name="Kaushik A."/>
        </authorList>
    </citation>
    <scope>NUCLEOTIDE SEQUENCE</scope>
    <source>
        <strain evidence="3">AG2-2IIIB</strain>
    </source>
</reference>
<evidence type="ECO:0000256" key="1">
    <source>
        <dbReference type="SAM" id="MobiDB-lite"/>
    </source>
</evidence>
<comment type="caution">
    <text evidence="3">The sequence shown here is derived from an EMBL/GenBank/DDBJ whole genome shotgun (WGS) entry which is preliminary data.</text>
</comment>
<evidence type="ECO:0000313" key="4">
    <source>
        <dbReference type="Proteomes" id="UP000663843"/>
    </source>
</evidence>
<accession>A0A8H3HQ81</accession>
<dbReference type="Pfam" id="PF17667">
    <property type="entry name" value="Pkinase_fungal"/>
    <property type="match status" value="1"/>
</dbReference>
<evidence type="ECO:0000259" key="2">
    <source>
        <dbReference type="Pfam" id="PF17667"/>
    </source>
</evidence>
<dbReference type="AlphaFoldDB" id="A0A8H3HQ81"/>
<dbReference type="InterPro" id="IPR040976">
    <property type="entry name" value="Pkinase_fungal"/>
</dbReference>
<feature type="domain" description="Fungal-type protein kinase" evidence="2">
    <location>
        <begin position="142"/>
        <end position="472"/>
    </location>
</feature>
<name>A0A8H3HQ81_9AGAM</name>
<sequence>MPNPGGDTPTRAKKTHTANYESAHVDDARATVTSDIPEVPEVTLDSTLGAFFILNSGYLEPACEILISNRSIKNWNRNPRWKWLRRDPKNVQPHENIVFNCFGEIWEAVRAVAPPELKGSCMNCMIDGNGTPFSSRNNQSRPDGFLYEGQKQNAPNQVGWAAIVQSMEFKKRRDKSAKIDDYAKATWSMHHVMRNDARRRFVFGLTCENTTARLWYNDRCDIVASEEFDINKDWKILVHIFLSMLQATPDRLGYDPDMELRPSLSPTAEPEYDITIHNKDTGKTTIYRTREMISDAGTNSPVGSGTRVWSVNELEEGAKSADTYVLKDTWIPEDRTPEYTIVKNIREAQPVFSQHFLTIRDYGFGSFSFAQDDNTHGTLRRKNLEPTNNVLAIRSCTTRGRSQKDQGTPRGPVGYLRHPPGPHPKGIRDFRHLSEHPLKHCRIVFVETGTPVHKLKDFNDIFTAVGGGLKGTHSVEPSQPPLILFRFIV</sequence>
<dbReference type="PANTHER" id="PTHR38248:SF2">
    <property type="entry name" value="FUNK1 11"/>
    <property type="match status" value="1"/>
</dbReference>
<feature type="region of interest" description="Disordered" evidence="1">
    <location>
        <begin position="1"/>
        <end position="31"/>
    </location>
</feature>
<organism evidence="3 4">
    <name type="scientific">Rhizoctonia solani</name>
    <dbReference type="NCBI Taxonomy" id="456999"/>
    <lineage>
        <taxon>Eukaryota</taxon>
        <taxon>Fungi</taxon>
        <taxon>Dikarya</taxon>
        <taxon>Basidiomycota</taxon>
        <taxon>Agaricomycotina</taxon>
        <taxon>Agaricomycetes</taxon>
        <taxon>Cantharellales</taxon>
        <taxon>Ceratobasidiaceae</taxon>
        <taxon>Rhizoctonia</taxon>
    </lineage>
</organism>
<dbReference type="Proteomes" id="UP000663843">
    <property type="component" value="Unassembled WGS sequence"/>
</dbReference>
<dbReference type="PANTHER" id="PTHR38248">
    <property type="entry name" value="FUNK1 6"/>
    <property type="match status" value="1"/>
</dbReference>
<proteinExistence type="predicted"/>
<protein>
    <recommendedName>
        <fullName evidence="2">Fungal-type protein kinase domain-containing protein</fullName>
    </recommendedName>
</protein>
<dbReference type="EMBL" id="CAJMWT010009143">
    <property type="protein sequence ID" value="CAE6537157.1"/>
    <property type="molecule type" value="Genomic_DNA"/>
</dbReference>
<gene>
    <name evidence="3" type="ORF">RDB_LOCUS188570</name>
</gene>